<keyword evidence="7" id="KW-1185">Reference proteome</keyword>
<evidence type="ECO:0000256" key="3">
    <source>
        <dbReference type="ARBA" id="ARBA00023157"/>
    </source>
</evidence>
<keyword evidence="4" id="KW-0676">Redox-active center</keyword>
<dbReference type="RefSeq" id="WP_080888085.1">
    <property type="nucleotide sequence ID" value="NZ_LT828648.1"/>
</dbReference>
<dbReference type="EMBL" id="LT828648">
    <property type="protein sequence ID" value="SLM49903.1"/>
    <property type="molecule type" value="Genomic_DNA"/>
</dbReference>
<dbReference type="GO" id="GO:0005737">
    <property type="term" value="C:cytoplasm"/>
    <property type="evidence" value="ECO:0007669"/>
    <property type="project" value="TreeGrafter"/>
</dbReference>
<dbReference type="KEGG" id="nja:NSJP_3736"/>
<dbReference type="GO" id="GO:0015035">
    <property type="term" value="F:protein-disulfide reductase activity"/>
    <property type="evidence" value="ECO:0007669"/>
    <property type="project" value="TreeGrafter"/>
</dbReference>
<dbReference type="PANTHER" id="PTHR45663">
    <property type="entry name" value="GEO12009P1"/>
    <property type="match status" value="1"/>
</dbReference>
<dbReference type="AlphaFoldDB" id="A0A1W1IAV2"/>
<dbReference type="InterPro" id="IPR013766">
    <property type="entry name" value="Thioredoxin_domain"/>
</dbReference>
<evidence type="ECO:0000313" key="6">
    <source>
        <dbReference type="EMBL" id="SLM49903.1"/>
    </source>
</evidence>
<protein>
    <submittedName>
        <fullName evidence="6">Thioredoxin</fullName>
    </submittedName>
</protein>
<name>A0A1W1IAV2_9BACT</name>
<proteinExistence type="predicted"/>
<accession>A0A1W1IAV2</accession>
<dbReference type="SUPFAM" id="SSF52833">
    <property type="entry name" value="Thioredoxin-like"/>
    <property type="match status" value="1"/>
</dbReference>
<dbReference type="Gene3D" id="3.40.30.10">
    <property type="entry name" value="Glutaredoxin"/>
    <property type="match status" value="1"/>
</dbReference>
<evidence type="ECO:0000256" key="2">
    <source>
        <dbReference type="ARBA" id="ARBA00022982"/>
    </source>
</evidence>
<organism evidence="6 7">
    <name type="scientific">Nitrospira japonica</name>
    <dbReference type="NCBI Taxonomy" id="1325564"/>
    <lineage>
        <taxon>Bacteria</taxon>
        <taxon>Pseudomonadati</taxon>
        <taxon>Nitrospirota</taxon>
        <taxon>Nitrospiria</taxon>
        <taxon>Nitrospirales</taxon>
        <taxon>Nitrospiraceae</taxon>
        <taxon>Nitrospira</taxon>
    </lineage>
</organism>
<dbReference type="Pfam" id="PF00085">
    <property type="entry name" value="Thioredoxin"/>
    <property type="match status" value="1"/>
</dbReference>
<evidence type="ECO:0000313" key="7">
    <source>
        <dbReference type="Proteomes" id="UP000192042"/>
    </source>
</evidence>
<dbReference type="InterPro" id="IPR017937">
    <property type="entry name" value="Thioredoxin_CS"/>
</dbReference>
<keyword evidence="2" id="KW-0249">Electron transport</keyword>
<dbReference type="CDD" id="cd02947">
    <property type="entry name" value="TRX_family"/>
    <property type="match status" value="1"/>
</dbReference>
<feature type="domain" description="Thioredoxin" evidence="5">
    <location>
        <begin position="1"/>
        <end position="106"/>
    </location>
</feature>
<dbReference type="STRING" id="1325564.NSJP_3736"/>
<evidence type="ECO:0000256" key="4">
    <source>
        <dbReference type="ARBA" id="ARBA00023284"/>
    </source>
</evidence>
<gene>
    <name evidence="6" type="primary">trxA</name>
    <name evidence="6" type="ORF">NSJP_3736</name>
</gene>
<dbReference type="PROSITE" id="PS51352">
    <property type="entry name" value="THIOREDOXIN_2"/>
    <property type="match status" value="1"/>
</dbReference>
<evidence type="ECO:0000256" key="1">
    <source>
        <dbReference type="ARBA" id="ARBA00022448"/>
    </source>
</evidence>
<dbReference type="Proteomes" id="UP000192042">
    <property type="component" value="Chromosome I"/>
</dbReference>
<reference evidence="6 7" key="1">
    <citation type="submission" date="2017-03" db="EMBL/GenBank/DDBJ databases">
        <authorList>
            <person name="Afonso C.L."/>
            <person name="Miller P.J."/>
            <person name="Scott M.A."/>
            <person name="Spackman E."/>
            <person name="Goraichik I."/>
            <person name="Dimitrov K.M."/>
            <person name="Suarez D.L."/>
            <person name="Swayne D.E."/>
        </authorList>
    </citation>
    <scope>NUCLEOTIDE SEQUENCE [LARGE SCALE GENOMIC DNA]</scope>
    <source>
        <strain evidence="6">Genome sequencing of Nitrospira japonica strain NJ11</strain>
    </source>
</reference>
<dbReference type="InterPro" id="IPR036249">
    <property type="entry name" value="Thioredoxin-like_sf"/>
</dbReference>
<sequence>MITDVTDRTFDRLVEEATVPVLVEFWKPGCGSCRALLRQLVGVQEETAGKLLVVKMNVEENHQIPAELEISSLPVLALYRRGRFDRFIGGIGTREALLAQLTTLLDAHGAGDLDS</sequence>
<keyword evidence="1" id="KW-0813">Transport</keyword>
<keyword evidence="3" id="KW-1015">Disulfide bond</keyword>
<dbReference type="OrthoDB" id="530955at2"/>
<evidence type="ECO:0000259" key="5">
    <source>
        <dbReference type="PROSITE" id="PS51352"/>
    </source>
</evidence>
<dbReference type="PANTHER" id="PTHR45663:SF11">
    <property type="entry name" value="GEO12009P1"/>
    <property type="match status" value="1"/>
</dbReference>
<dbReference type="PROSITE" id="PS00194">
    <property type="entry name" value="THIOREDOXIN_1"/>
    <property type="match status" value="1"/>
</dbReference>